<dbReference type="OrthoDB" id="4251531at2"/>
<protein>
    <recommendedName>
        <fullName evidence="2">Histidine kinase/HSP90-like ATPase domain-containing protein</fullName>
    </recommendedName>
</protein>
<dbReference type="PANTHER" id="PTHR35526:SF3">
    <property type="entry name" value="ANTI-SIGMA-F FACTOR RSBW"/>
    <property type="match status" value="1"/>
</dbReference>
<name>A0A0A0B9F7_9CELL</name>
<keyword evidence="1" id="KW-0808">Transferase</keyword>
<dbReference type="Gene3D" id="3.30.565.10">
    <property type="entry name" value="Histidine kinase-like ATPase, C-terminal domain"/>
    <property type="match status" value="1"/>
</dbReference>
<dbReference type="InterPro" id="IPR036890">
    <property type="entry name" value="HATPase_C_sf"/>
</dbReference>
<gene>
    <name evidence="3" type="ORF">Q760_11330</name>
</gene>
<dbReference type="GO" id="GO:0004674">
    <property type="term" value="F:protein serine/threonine kinase activity"/>
    <property type="evidence" value="ECO:0007669"/>
    <property type="project" value="UniProtKB-KW"/>
</dbReference>
<evidence type="ECO:0000259" key="2">
    <source>
        <dbReference type="Pfam" id="PF13581"/>
    </source>
</evidence>
<keyword evidence="4" id="KW-1185">Reference proteome</keyword>
<dbReference type="STRING" id="1408250.Q760_11330"/>
<dbReference type="AlphaFoldDB" id="A0A0A0B9F7"/>
<dbReference type="RefSeq" id="WP_052103849.1">
    <property type="nucleotide sequence ID" value="NZ_AXNT01000035.1"/>
</dbReference>
<dbReference type="Pfam" id="PF13581">
    <property type="entry name" value="HATPase_c_2"/>
    <property type="match status" value="1"/>
</dbReference>
<organism evidence="3 4">
    <name type="scientific">Cellulomonas cellasea DSM 20118</name>
    <dbReference type="NCBI Taxonomy" id="1408250"/>
    <lineage>
        <taxon>Bacteria</taxon>
        <taxon>Bacillati</taxon>
        <taxon>Actinomycetota</taxon>
        <taxon>Actinomycetes</taxon>
        <taxon>Micrococcales</taxon>
        <taxon>Cellulomonadaceae</taxon>
        <taxon>Cellulomonas</taxon>
    </lineage>
</organism>
<keyword evidence="1" id="KW-0723">Serine/threonine-protein kinase</keyword>
<proteinExistence type="predicted"/>
<accession>A0A0A0B9F7</accession>
<reference evidence="3 4" key="1">
    <citation type="submission" date="2013-10" db="EMBL/GenBank/DDBJ databases">
        <authorList>
            <person name="Wang G."/>
            <person name="Zhuang W."/>
        </authorList>
    </citation>
    <scope>NUCLEOTIDE SEQUENCE [LARGE SCALE GENOMIC DNA]</scope>
    <source>
        <strain evidence="3 4">DSM 20118</strain>
    </source>
</reference>
<dbReference type="Proteomes" id="UP000029833">
    <property type="component" value="Unassembled WGS sequence"/>
</dbReference>
<comment type="caution">
    <text evidence="3">The sequence shown here is derived from an EMBL/GenBank/DDBJ whole genome shotgun (WGS) entry which is preliminary data.</text>
</comment>
<evidence type="ECO:0000313" key="4">
    <source>
        <dbReference type="Proteomes" id="UP000029833"/>
    </source>
</evidence>
<dbReference type="EMBL" id="AXNT01000035">
    <property type="protein sequence ID" value="KGM02802.1"/>
    <property type="molecule type" value="Genomic_DNA"/>
</dbReference>
<dbReference type="PANTHER" id="PTHR35526">
    <property type="entry name" value="ANTI-SIGMA-F FACTOR RSBW-RELATED"/>
    <property type="match status" value="1"/>
</dbReference>
<dbReference type="InterPro" id="IPR050267">
    <property type="entry name" value="Anti-sigma-factor_SerPK"/>
</dbReference>
<dbReference type="InterPro" id="IPR003594">
    <property type="entry name" value="HATPase_dom"/>
</dbReference>
<dbReference type="CDD" id="cd16936">
    <property type="entry name" value="HATPase_RsbW-like"/>
    <property type="match status" value="1"/>
</dbReference>
<evidence type="ECO:0000313" key="3">
    <source>
        <dbReference type="EMBL" id="KGM02802.1"/>
    </source>
</evidence>
<dbReference type="SUPFAM" id="SSF55874">
    <property type="entry name" value="ATPase domain of HSP90 chaperone/DNA topoisomerase II/histidine kinase"/>
    <property type="match status" value="1"/>
</dbReference>
<sequence length="133" mass="14490">MVVPTDVNEVASMRVPALLSSARLGRQWSVERARSYGASETTLHVVELLTSEVVTNAVKYGHVARTIDLDMECTLDALTVSVSDDNPDPPELLEPGAGQVGGQGMRVVERLARSWGWLPTRRGKSVWFTVALT</sequence>
<keyword evidence="1" id="KW-0418">Kinase</keyword>
<feature type="domain" description="Histidine kinase/HSP90-like ATPase" evidence="2">
    <location>
        <begin position="16"/>
        <end position="129"/>
    </location>
</feature>
<evidence type="ECO:0000256" key="1">
    <source>
        <dbReference type="ARBA" id="ARBA00022527"/>
    </source>
</evidence>